<comment type="caution">
    <text evidence="1">The sequence shown here is derived from an EMBL/GenBank/DDBJ whole genome shotgun (WGS) entry which is preliminary data.</text>
</comment>
<gene>
    <name evidence="1" type="ORF">HICCMSTLAB_LOCUS2037</name>
</gene>
<evidence type="ECO:0000313" key="2">
    <source>
        <dbReference type="Proteomes" id="UP000786811"/>
    </source>
</evidence>
<protein>
    <submittedName>
        <fullName evidence="1">Uncharacterized protein</fullName>
    </submittedName>
</protein>
<keyword evidence="2" id="KW-1185">Reference proteome</keyword>
<sequence>MARLCVGCTKTFSYYPWQSFERHFTLSYLERRASTESSGSASRDYHAKIPGPGGGYQPDSFGPCQDSRPPVFVWPGAKTSAETSRTQADYC</sequence>
<dbReference type="EMBL" id="CAJNRD030001116">
    <property type="protein sequence ID" value="CAG5076056.1"/>
    <property type="molecule type" value="Genomic_DNA"/>
</dbReference>
<dbReference type="AlphaFoldDB" id="A0A8J2H0F9"/>
<name>A0A8J2H0F9_COTCN</name>
<proteinExistence type="predicted"/>
<organism evidence="1 2">
    <name type="scientific">Cotesia congregata</name>
    <name type="common">Parasitoid wasp</name>
    <name type="synonym">Apanteles congregatus</name>
    <dbReference type="NCBI Taxonomy" id="51543"/>
    <lineage>
        <taxon>Eukaryota</taxon>
        <taxon>Metazoa</taxon>
        <taxon>Ecdysozoa</taxon>
        <taxon>Arthropoda</taxon>
        <taxon>Hexapoda</taxon>
        <taxon>Insecta</taxon>
        <taxon>Pterygota</taxon>
        <taxon>Neoptera</taxon>
        <taxon>Endopterygota</taxon>
        <taxon>Hymenoptera</taxon>
        <taxon>Apocrita</taxon>
        <taxon>Ichneumonoidea</taxon>
        <taxon>Braconidae</taxon>
        <taxon>Microgastrinae</taxon>
        <taxon>Cotesia</taxon>
    </lineage>
</organism>
<dbReference type="Proteomes" id="UP000786811">
    <property type="component" value="Unassembled WGS sequence"/>
</dbReference>
<reference evidence="1" key="1">
    <citation type="submission" date="2021-04" db="EMBL/GenBank/DDBJ databases">
        <authorList>
            <person name="Chebbi M.A.C M."/>
        </authorList>
    </citation>
    <scope>NUCLEOTIDE SEQUENCE</scope>
</reference>
<accession>A0A8J2H0F9</accession>
<evidence type="ECO:0000313" key="1">
    <source>
        <dbReference type="EMBL" id="CAG5076056.1"/>
    </source>
</evidence>